<dbReference type="Pfam" id="PF02405">
    <property type="entry name" value="MlaE"/>
    <property type="match status" value="1"/>
</dbReference>
<dbReference type="STRING" id="57704.SAMN04489793_2321"/>
<dbReference type="GO" id="GO:0005548">
    <property type="term" value="F:phospholipid transporter activity"/>
    <property type="evidence" value="ECO:0007669"/>
    <property type="project" value="TreeGrafter"/>
</dbReference>
<dbReference type="PANTHER" id="PTHR30188:SF4">
    <property type="entry name" value="PROTEIN TRIGALACTOSYLDIACYLGLYCEROL 1, CHLOROPLASTIC"/>
    <property type="match status" value="1"/>
</dbReference>
<feature type="transmembrane region" description="Helical" evidence="2">
    <location>
        <begin position="258"/>
        <end position="281"/>
    </location>
</feature>
<organism evidence="3 4">
    <name type="scientific">Tsukamurella tyrosinosolvens</name>
    <dbReference type="NCBI Taxonomy" id="57704"/>
    <lineage>
        <taxon>Bacteria</taxon>
        <taxon>Bacillati</taxon>
        <taxon>Actinomycetota</taxon>
        <taxon>Actinomycetes</taxon>
        <taxon>Mycobacteriales</taxon>
        <taxon>Tsukamurellaceae</taxon>
        <taxon>Tsukamurella</taxon>
    </lineage>
</organism>
<dbReference type="Proteomes" id="UP000182241">
    <property type="component" value="Unassembled WGS sequence"/>
</dbReference>
<sequence length="294" mass="30521">MMTSDLHDRAPTGGPDEGSPQRRPGRASIFRDNFDRNALGPVRTLGRSSLLAAMTLYAVVMDTLRLRLPFKETVIQAWFLVSVTAVPAFLMAIPFGVIVTIQVGGIVRQIGAESLLGAASGLAVIQQAAPLAAGLLLGGAGASAIAADLGARTIREEVDALRAMGIDPVNRLVAPRAIAAIIVAPLLNLFIVVVGVVAGFYVAVLGQDVTPGSYWLSFGAYASLLDLLFSVFKAALFGAIIAIVGCHHGLEAKGGARGVADAVNATVVVSTVGIIVLNFALTQAYTVFFPMRVG</sequence>
<evidence type="ECO:0000313" key="3">
    <source>
        <dbReference type="EMBL" id="SEC44926.1"/>
    </source>
</evidence>
<keyword evidence="2" id="KW-1133">Transmembrane helix</keyword>
<evidence type="ECO:0000256" key="2">
    <source>
        <dbReference type="SAM" id="Phobius"/>
    </source>
</evidence>
<keyword evidence="2" id="KW-0472">Membrane</keyword>
<proteinExistence type="predicted"/>
<dbReference type="GO" id="GO:0043190">
    <property type="term" value="C:ATP-binding cassette (ABC) transporter complex"/>
    <property type="evidence" value="ECO:0007669"/>
    <property type="project" value="InterPro"/>
</dbReference>
<dbReference type="EMBL" id="FNSA01000003">
    <property type="protein sequence ID" value="SEC44926.1"/>
    <property type="molecule type" value="Genomic_DNA"/>
</dbReference>
<feature type="region of interest" description="Disordered" evidence="1">
    <location>
        <begin position="1"/>
        <end position="27"/>
    </location>
</feature>
<evidence type="ECO:0000256" key="1">
    <source>
        <dbReference type="SAM" id="MobiDB-lite"/>
    </source>
</evidence>
<feature type="transmembrane region" description="Helical" evidence="2">
    <location>
        <begin position="124"/>
        <end position="147"/>
    </location>
</feature>
<keyword evidence="4" id="KW-1185">Reference proteome</keyword>
<dbReference type="InterPro" id="IPR030802">
    <property type="entry name" value="Permease_MalE"/>
</dbReference>
<name>A0A1H4SL42_TSUTY</name>
<dbReference type="PANTHER" id="PTHR30188">
    <property type="entry name" value="ABC TRANSPORTER PERMEASE PROTEIN-RELATED"/>
    <property type="match status" value="1"/>
</dbReference>
<protein>
    <submittedName>
        <fullName evidence="3">Phospholipid/cholesterol/gamma-HCH transport system permease protein</fullName>
    </submittedName>
</protein>
<feature type="compositionally biased region" description="Basic and acidic residues" evidence="1">
    <location>
        <begin position="1"/>
        <end position="10"/>
    </location>
</feature>
<accession>A0A1H4SL42</accession>
<feature type="transmembrane region" description="Helical" evidence="2">
    <location>
        <begin position="78"/>
        <end position="104"/>
    </location>
</feature>
<reference evidence="4" key="1">
    <citation type="submission" date="2016-10" db="EMBL/GenBank/DDBJ databases">
        <authorList>
            <person name="Varghese N."/>
            <person name="Submissions S."/>
        </authorList>
    </citation>
    <scope>NUCLEOTIDE SEQUENCE [LARGE SCALE GENOMIC DNA]</scope>
    <source>
        <strain evidence="4">DSM 44234</strain>
    </source>
</reference>
<feature type="transmembrane region" description="Helical" evidence="2">
    <location>
        <begin position="224"/>
        <end position="246"/>
    </location>
</feature>
<keyword evidence="2" id="KW-0812">Transmembrane</keyword>
<dbReference type="AlphaFoldDB" id="A0A1H4SL42"/>
<gene>
    <name evidence="3" type="ORF">SAMN04489793_2321</name>
</gene>
<feature type="transmembrane region" description="Helical" evidence="2">
    <location>
        <begin position="178"/>
        <end position="204"/>
    </location>
</feature>
<evidence type="ECO:0000313" key="4">
    <source>
        <dbReference type="Proteomes" id="UP000182241"/>
    </source>
</evidence>